<dbReference type="AlphaFoldDB" id="A0A498SAE2"/>
<name>A0A498SAE2_ACAVI</name>
<keyword evidence="7" id="KW-1185">Reference proteome</keyword>
<evidence type="ECO:0000256" key="4">
    <source>
        <dbReference type="PROSITE-ProRule" id="PRU00027"/>
    </source>
</evidence>
<dbReference type="STRING" id="6277.A0A498SAE2"/>
<keyword evidence="1" id="KW-0479">Metal-binding</keyword>
<evidence type="ECO:0000256" key="2">
    <source>
        <dbReference type="ARBA" id="ARBA00022771"/>
    </source>
</evidence>
<gene>
    <name evidence="6" type="ORF">NAV_LOCUS3450</name>
</gene>
<evidence type="ECO:0000313" key="7">
    <source>
        <dbReference type="Proteomes" id="UP000276991"/>
    </source>
</evidence>
<dbReference type="SMART" id="SM00614">
    <property type="entry name" value="ZnF_BED"/>
    <property type="match status" value="1"/>
</dbReference>
<reference evidence="6 7" key="1">
    <citation type="submission" date="2018-08" db="EMBL/GenBank/DDBJ databases">
        <authorList>
            <person name="Laetsch R D."/>
            <person name="Stevens L."/>
            <person name="Kumar S."/>
            <person name="Blaxter L. M."/>
        </authorList>
    </citation>
    <scope>NUCLEOTIDE SEQUENCE [LARGE SCALE GENOMIC DNA]</scope>
</reference>
<dbReference type="OrthoDB" id="5812526at2759"/>
<dbReference type="EMBL" id="UPTC01000438">
    <property type="protein sequence ID" value="VBB28620.1"/>
    <property type="molecule type" value="Genomic_DNA"/>
</dbReference>
<evidence type="ECO:0000256" key="1">
    <source>
        <dbReference type="ARBA" id="ARBA00022723"/>
    </source>
</evidence>
<protein>
    <recommendedName>
        <fullName evidence="5">BED-type domain-containing protein</fullName>
    </recommendedName>
</protein>
<dbReference type="SUPFAM" id="SSF57667">
    <property type="entry name" value="beta-beta-alpha zinc fingers"/>
    <property type="match status" value="1"/>
</dbReference>
<accession>A0A498SAE2</accession>
<keyword evidence="3" id="KW-0862">Zinc</keyword>
<keyword evidence="2 4" id="KW-0863">Zinc-finger</keyword>
<dbReference type="Proteomes" id="UP000276991">
    <property type="component" value="Unassembled WGS sequence"/>
</dbReference>
<feature type="domain" description="BED-type" evidence="5">
    <location>
        <begin position="123"/>
        <end position="167"/>
    </location>
</feature>
<dbReference type="PROSITE" id="PS50808">
    <property type="entry name" value="ZF_BED"/>
    <property type="match status" value="1"/>
</dbReference>
<organism evidence="6 7">
    <name type="scientific">Acanthocheilonema viteae</name>
    <name type="common">Filarial nematode worm</name>
    <name type="synonym">Dipetalonema viteae</name>
    <dbReference type="NCBI Taxonomy" id="6277"/>
    <lineage>
        <taxon>Eukaryota</taxon>
        <taxon>Metazoa</taxon>
        <taxon>Ecdysozoa</taxon>
        <taxon>Nematoda</taxon>
        <taxon>Chromadorea</taxon>
        <taxon>Rhabditida</taxon>
        <taxon>Spirurina</taxon>
        <taxon>Spiruromorpha</taxon>
        <taxon>Filarioidea</taxon>
        <taxon>Onchocercidae</taxon>
        <taxon>Acanthocheilonema</taxon>
    </lineage>
</organism>
<dbReference type="InterPro" id="IPR003656">
    <property type="entry name" value="Znf_BED"/>
</dbReference>
<proteinExistence type="predicted"/>
<dbReference type="InterPro" id="IPR036236">
    <property type="entry name" value="Znf_C2H2_sf"/>
</dbReference>
<dbReference type="Pfam" id="PF02892">
    <property type="entry name" value="zf-BED"/>
    <property type="match status" value="1"/>
</dbReference>
<sequence>MLEDRNESFPTNLNVIFRPEDCMNSEKNNSDHSIDSSVTNCKNSLSSTKISSLSTSSPTMVIDEEKEVDNDSATNILTLNNIDEYSVEMLARLTSSTMAILTNHHSGNAIKNGTTKKRKSQKFKPSSVWKHFVRLSDGNVRCVHCAKILKRKDSSTKTMWGHLRAIHFKGQDWTILQQRALRDRNRPQVNRIDMQSLDEFDPSGIITTQNWLEQRVGIICDKRQEGQTTGDLIGQLDDSLTDWHNRSSSSSLVSNGCTTTNLKNIDHNPINDCTYNGNSLNATFAQSSERNNTEEKSLNFLSSIPHTSEVINITAGYTGGIDNRCLTVNGKLEENGNGCYSNTNISAAAVNVSNSLISSVQNHLNITDQSITSINPALSHIFDSFSIFDPDSMIIFMRTATDLDCTLSFHCRNNQPKLSFESNRTAASKLKGMEICLTEINDEVNIIVQNDGIELGRESWKKTDKAQFMWAIRGKCQKILAQ</sequence>
<dbReference type="GO" id="GO:0003677">
    <property type="term" value="F:DNA binding"/>
    <property type="evidence" value="ECO:0007669"/>
    <property type="project" value="InterPro"/>
</dbReference>
<evidence type="ECO:0000313" key="6">
    <source>
        <dbReference type="EMBL" id="VBB28620.1"/>
    </source>
</evidence>
<dbReference type="GO" id="GO:0008270">
    <property type="term" value="F:zinc ion binding"/>
    <property type="evidence" value="ECO:0007669"/>
    <property type="project" value="UniProtKB-KW"/>
</dbReference>
<evidence type="ECO:0000256" key="3">
    <source>
        <dbReference type="ARBA" id="ARBA00022833"/>
    </source>
</evidence>
<evidence type="ECO:0000259" key="5">
    <source>
        <dbReference type="PROSITE" id="PS50808"/>
    </source>
</evidence>